<evidence type="ECO:0000313" key="2">
    <source>
        <dbReference type="EMBL" id="QSW84440.1"/>
    </source>
</evidence>
<protein>
    <submittedName>
        <fullName evidence="2">ArsR family transcriptional regulator</fullName>
    </submittedName>
</protein>
<dbReference type="Proteomes" id="UP000663191">
    <property type="component" value="Chromosome"/>
</dbReference>
<organism evidence="2 3">
    <name type="scientific">Natrinema longum</name>
    <dbReference type="NCBI Taxonomy" id="370324"/>
    <lineage>
        <taxon>Archaea</taxon>
        <taxon>Methanobacteriati</taxon>
        <taxon>Methanobacteriota</taxon>
        <taxon>Stenosarchaea group</taxon>
        <taxon>Halobacteria</taxon>
        <taxon>Halobacteriales</taxon>
        <taxon>Natrialbaceae</taxon>
        <taxon>Natrinema</taxon>
    </lineage>
</organism>
<dbReference type="Gene3D" id="1.10.10.10">
    <property type="entry name" value="Winged helix-like DNA-binding domain superfamily/Winged helix DNA-binding domain"/>
    <property type="match status" value="1"/>
</dbReference>
<dbReference type="InterPro" id="IPR013668">
    <property type="entry name" value="RNase_R_HTH_12"/>
</dbReference>
<dbReference type="InterPro" id="IPR036390">
    <property type="entry name" value="WH_DNA-bd_sf"/>
</dbReference>
<evidence type="ECO:0000313" key="3">
    <source>
        <dbReference type="Proteomes" id="UP000663191"/>
    </source>
</evidence>
<dbReference type="OrthoDB" id="285635at2157"/>
<dbReference type="AlphaFoldDB" id="A0A8A2U6W2"/>
<dbReference type="EMBL" id="CP071463">
    <property type="protein sequence ID" value="QSW84440.1"/>
    <property type="molecule type" value="Genomic_DNA"/>
</dbReference>
<proteinExistence type="predicted"/>
<accession>A0A8A2U6W2</accession>
<dbReference type="SUPFAM" id="SSF46785">
    <property type="entry name" value="Winged helix' DNA-binding domain"/>
    <property type="match status" value="1"/>
</dbReference>
<dbReference type="InterPro" id="IPR036388">
    <property type="entry name" value="WH-like_DNA-bd_sf"/>
</dbReference>
<keyword evidence="3" id="KW-1185">Reference proteome</keyword>
<dbReference type="Pfam" id="PF08461">
    <property type="entry name" value="WHD_RNase_R"/>
    <property type="match status" value="1"/>
</dbReference>
<gene>
    <name evidence="2" type="ORF">J0X27_13400</name>
</gene>
<evidence type="ECO:0000259" key="1">
    <source>
        <dbReference type="Pfam" id="PF08461"/>
    </source>
</evidence>
<reference evidence="2 3" key="1">
    <citation type="journal article" date="2006" name="Int. J. Syst. Evol. Microbiol.">
        <title>Haloterrigena longa sp. nov. and Haloterrigena limicola sp. nov., extremely halophilic archaea isolated from a salt lake.</title>
        <authorList>
            <person name="Cui H.L."/>
            <person name="Tohty D."/>
            <person name="Zhou P.J."/>
            <person name="Liu S.J."/>
        </authorList>
    </citation>
    <scope>NUCLEOTIDE SEQUENCE [LARGE SCALE GENOMIC DNA]</scope>
    <source>
        <strain evidence="2 3">ABH32</strain>
    </source>
</reference>
<sequence>MRYRPQWMNDSDDTILEFLAETGAAFSKRGLEVNFEQRGINVSYSTIKRRTEKLENAGLIKCVEQKGSYYAISESGEQYLEGELDMDNISEPDKGKNGK</sequence>
<name>A0A8A2U6W2_9EURY</name>
<feature type="domain" description="Ribonuclease R winged-helix" evidence="1">
    <location>
        <begin position="14"/>
        <end position="79"/>
    </location>
</feature>
<dbReference type="KEGG" id="hlo:J0X27_13400"/>